<dbReference type="PANTHER" id="PTHR46398:SF7">
    <property type="entry name" value="ALPHA_BETA-HYDROLASES SUPERFAMILY PROTEIN"/>
    <property type="match status" value="1"/>
</dbReference>
<gene>
    <name evidence="2" type="ORF">CB5_LOCUS6279</name>
</gene>
<name>A0A6V7NX65_ANACO</name>
<dbReference type="InterPro" id="IPR005592">
    <property type="entry name" value="Mono/diacylglycerol_lipase_N"/>
</dbReference>
<organism evidence="2">
    <name type="scientific">Ananas comosus var. bracteatus</name>
    <name type="common">red pineapple</name>
    <dbReference type="NCBI Taxonomy" id="296719"/>
    <lineage>
        <taxon>Eukaryota</taxon>
        <taxon>Viridiplantae</taxon>
        <taxon>Streptophyta</taxon>
        <taxon>Embryophyta</taxon>
        <taxon>Tracheophyta</taxon>
        <taxon>Spermatophyta</taxon>
        <taxon>Magnoliopsida</taxon>
        <taxon>Liliopsida</taxon>
        <taxon>Poales</taxon>
        <taxon>Bromeliaceae</taxon>
        <taxon>Bromelioideae</taxon>
        <taxon>Ananas</taxon>
    </lineage>
</organism>
<dbReference type="PANTHER" id="PTHR46398">
    <property type="entry name" value="ALPHA/BETA-HYDROLASES SUPERFAMILY PROTEIN"/>
    <property type="match status" value="1"/>
</dbReference>
<protein>
    <recommendedName>
        <fullName evidence="1">Mono-/di-acylglycerol lipase N-terminal domain-containing protein</fullName>
    </recommendedName>
</protein>
<dbReference type="AlphaFoldDB" id="A0A6V7NX65"/>
<evidence type="ECO:0000259" key="1">
    <source>
        <dbReference type="Pfam" id="PF03893"/>
    </source>
</evidence>
<feature type="domain" description="Mono-/di-acylglycerol lipase N-terminal" evidence="1">
    <location>
        <begin position="7"/>
        <end position="49"/>
    </location>
</feature>
<reference evidence="2" key="1">
    <citation type="submission" date="2020-07" db="EMBL/GenBank/DDBJ databases">
        <authorList>
            <person name="Lin J."/>
        </authorList>
    </citation>
    <scope>NUCLEOTIDE SEQUENCE</scope>
</reference>
<evidence type="ECO:0000313" key="2">
    <source>
        <dbReference type="EMBL" id="CAD1823068.1"/>
    </source>
</evidence>
<sequence>MSVVGGLECVVCVGCSRWAWKRLNYVGAYDSESWPQSSAVEFAPIPRASYFDNRRYAVYVGLNGPAFRSVTEGHVGPSHVRNSVRLDGPNHVRSGMRLSEPSHNRDPWALYLYALSELVAYF</sequence>
<proteinExistence type="predicted"/>
<dbReference type="GO" id="GO:0016042">
    <property type="term" value="P:lipid catabolic process"/>
    <property type="evidence" value="ECO:0007669"/>
    <property type="project" value="InterPro"/>
</dbReference>
<dbReference type="EMBL" id="LR862142">
    <property type="protein sequence ID" value="CAD1823068.1"/>
    <property type="molecule type" value="Genomic_DNA"/>
</dbReference>
<dbReference type="Pfam" id="PF03893">
    <property type="entry name" value="Lipase3_N"/>
    <property type="match status" value="1"/>
</dbReference>
<accession>A0A6V7NX65</accession>